<gene>
    <name evidence="1" type="ORF">TBH_C1144</name>
</gene>
<keyword evidence="2" id="KW-1185">Reference proteome</keyword>
<name>A0A7U6GI67_9GAMM</name>
<dbReference type="KEGG" id="tbn:TBH_C1144"/>
<dbReference type="EMBL" id="AP012273">
    <property type="protein sequence ID" value="BAO44072.1"/>
    <property type="molecule type" value="Genomic_DNA"/>
</dbReference>
<dbReference type="AlphaFoldDB" id="A0A7U6GI67"/>
<reference evidence="1 2" key="1">
    <citation type="journal article" date="2014" name="PLoS ONE">
        <title>Physiological and genomic features of a novel sulfur-oxidizing gammaproteobacterium belonging to a previously uncultivated symbiotic lineage isolated from a hydrothermal vent.</title>
        <authorList>
            <person name="Nunoura T."/>
            <person name="Takaki Y."/>
            <person name="Kazama H."/>
            <person name="Kakuta J."/>
            <person name="Shimamura S."/>
            <person name="Makita H."/>
            <person name="Hirai M."/>
            <person name="Miyazaki M."/>
            <person name="Takai K."/>
        </authorList>
    </citation>
    <scope>NUCLEOTIDE SEQUENCE [LARGE SCALE GENOMIC DNA]</scope>
    <source>
        <strain evidence="1 2">Hiromi1</strain>
    </source>
</reference>
<accession>A0A7U6GI67</accession>
<evidence type="ECO:0000313" key="1">
    <source>
        <dbReference type="EMBL" id="BAO44072.1"/>
    </source>
</evidence>
<protein>
    <submittedName>
        <fullName evidence="1">Uncharacterized protein</fullName>
    </submittedName>
</protein>
<organism evidence="1 2">
    <name type="scientific">Thiolapillus brandeum</name>
    <dbReference type="NCBI Taxonomy" id="1076588"/>
    <lineage>
        <taxon>Bacteria</taxon>
        <taxon>Pseudomonadati</taxon>
        <taxon>Pseudomonadota</taxon>
        <taxon>Gammaproteobacteria</taxon>
        <taxon>Chromatiales</taxon>
        <taxon>Sedimenticolaceae</taxon>
        <taxon>Thiolapillus</taxon>
    </lineage>
</organism>
<evidence type="ECO:0000313" key="2">
    <source>
        <dbReference type="Proteomes" id="UP000031631"/>
    </source>
</evidence>
<dbReference type="Proteomes" id="UP000031631">
    <property type="component" value="Chromosome"/>
</dbReference>
<sequence>MEVAADYRPGNTGFFHRHEGGGVPVVTMVSTENLARIWTGRDEGMRSL</sequence>
<proteinExistence type="predicted"/>